<evidence type="ECO:0000256" key="2">
    <source>
        <dbReference type="SAM" id="Phobius"/>
    </source>
</evidence>
<feature type="compositionally biased region" description="Polar residues" evidence="1">
    <location>
        <begin position="48"/>
        <end position="62"/>
    </location>
</feature>
<evidence type="ECO:0000313" key="3">
    <source>
        <dbReference type="EMBL" id="ODV97392.1"/>
    </source>
</evidence>
<dbReference type="AlphaFoldDB" id="A0A1E4U066"/>
<dbReference type="GO" id="GO:0005789">
    <property type="term" value="C:endoplasmic reticulum membrane"/>
    <property type="evidence" value="ECO:0007669"/>
    <property type="project" value="InterPro"/>
</dbReference>
<keyword evidence="2" id="KW-0472">Membrane</keyword>
<reference evidence="4" key="1">
    <citation type="submission" date="2016-05" db="EMBL/GenBank/DDBJ databases">
        <title>Comparative genomics of biotechnologically important yeasts.</title>
        <authorList>
            <consortium name="DOE Joint Genome Institute"/>
            <person name="Riley R."/>
            <person name="Haridas S."/>
            <person name="Wolfe K.H."/>
            <person name="Lopes M.R."/>
            <person name="Hittinger C.T."/>
            <person name="Goker M."/>
            <person name="Salamov A."/>
            <person name="Wisecaver J."/>
            <person name="Long T.M."/>
            <person name="Aerts A.L."/>
            <person name="Barry K."/>
            <person name="Choi C."/>
            <person name="Clum A."/>
            <person name="Coughlan A.Y."/>
            <person name="Deshpande S."/>
            <person name="Douglass A.P."/>
            <person name="Hanson S.J."/>
            <person name="Klenk H.-P."/>
            <person name="Labutti K."/>
            <person name="Lapidus A."/>
            <person name="Lindquist E."/>
            <person name="Lipzen A."/>
            <person name="Meier-Kolthoff J.P."/>
            <person name="Ohm R.A."/>
            <person name="Otillar R.P."/>
            <person name="Pangilinan J."/>
            <person name="Peng Y."/>
            <person name="Rokas A."/>
            <person name="Rosa C.A."/>
            <person name="Scheuner C."/>
            <person name="Sibirny A.A."/>
            <person name="Slot J.C."/>
            <person name="Stielow J.B."/>
            <person name="Sun H."/>
            <person name="Kurtzman C.P."/>
            <person name="Blackwell M."/>
            <person name="Grigoriev I.V."/>
            <person name="Jeffries T.W."/>
        </authorList>
    </citation>
    <scope>NUCLEOTIDE SEQUENCE [LARGE SCALE GENOMIC DNA]</scope>
    <source>
        <strain evidence="4">NRRL Y-2460</strain>
    </source>
</reference>
<gene>
    <name evidence="3" type="ORF">PACTADRAFT_1959</name>
</gene>
<evidence type="ECO:0008006" key="5">
    <source>
        <dbReference type="Google" id="ProtNLM"/>
    </source>
</evidence>
<keyword evidence="2" id="KW-1133">Transmembrane helix</keyword>
<evidence type="ECO:0000313" key="4">
    <source>
        <dbReference type="Proteomes" id="UP000094236"/>
    </source>
</evidence>
<dbReference type="Pfam" id="PF12326">
    <property type="entry name" value="EOS1"/>
    <property type="match status" value="1"/>
</dbReference>
<evidence type="ECO:0000256" key="1">
    <source>
        <dbReference type="SAM" id="MobiDB-lite"/>
    </source>
</evidence>
<dbReference type="GO" id="GO:0006487">
    <property type="term" value="P:protein N-linked glycosylation"/>
    <property type="evidence" value="ECO:0007669"/>
    <property type="project" value="TreeGrafter"/>
</dbReference>
<dbReference type="GO" id="GO:0034599">
    <property type="term" value="P:cellular response to oxidative stress"/>
    <property type="evidence" value="ECO:0007669"/>
    <property type="project" value="InterPro"/>
</dbReference>
<dbReference type="PANTHER" id="PTHR28147:SF1">
    <property type="entry name" value="N-GLYCOSYLATION PROTEIN EOS1"/>
    <property type="match status" value="1"/>
</dbReference>
<keyword evidence="2" id="KW-0812">Transmembrane</keyword>
<keyword evidence="4" id="KW-1185">Reference proteome</keyword>
<protein>
    <recommendedName>
        <fullName evidence="5">N-glycosylation protein EOS1</fullName>
    </recommendedName>
</protein>
<dbReference type="PANTHER" id="PTHR28147">
    <property type="entry name" value="N-GLYCOSYLATION PROTEIN EOS1"/>
    <property type="match status" value="1"/>
</dbReference>
<dbReference type="STRING" id="669874.A0A1E4U066"/>
<feature type="transmembrane region" description="Helical" evidence="2">
    <location>
        <begin position="240"/>
        <end position="258"/>
    </location>
</feature>
<dbReference type="Proteomes" id="UP000094236">
    <property type="component" value="Unassembled WGS sequence"/>
</dbReference>
<organism evidence="3 4">
    <name type="scientific">Pachysolen tannophilus NRRL Y-2460</name>
    <dbReference type="NCBI Taxonomy" id="669874"/>
    <lineage>
        <taxon>Eukaryota</taxon>
        <taxon>Fungi</taxon>
        <taxon>Dikarya</taxon>
        <taxon>Ascomycota</taxon>
        <taxon>Saccharomycotina</taxon>
        <taxon>Pichiomycetes</taxon>
        <taxon>Pachysolenaceae</taxon>
        <taxon>Pachysolen</taxon>
    </lineage>
</organism>
<feature type="transmembrane region" description="Helical" evidence="2">
    <location>
        <begin position="178"/>
        <end position="200"/>
    </location>
</feature>
<dbReference type="PRINTS" id="PR02070">
    <property type="entry name" value="NGLYCOSEOS1"/>
</dbReference>
<dbReference type="OrthoDB" id="2139606at2759"/>
<proteinExistence type="predicted"/>
<feature type="region of interest" description="Disordered" evidence="1">
    <location>
        <begin position="48"/>
        <end position="91"/>
    </location>
</feature>
<name>A0A1E4U066_PACTA</name>
<sequence length="337" mass="38636">MSVERDIRQRSYNTNLINFDEEVYRELSIPLVDCDFDIGTLNEEVPSYETSQQQESERANSITSFHNNGNTNSNTITRNSSTTSFQQTVNHSSSVEISKNLNEERKNLKRVGLKFLNQKQLFGLAFGRDLSLLAIIKDLYKVLKEWYCLNNIPGYTSPFVTLPKSNLISMTNARSSEFLMAGIWCIVSGYLTYSILDSLMVRWIVIYSPSGVIFRMISMSMFIIMIIHMLTTIFNPDGNYFLHVWILISCALTLIYIAQSFVTSNLTIENYEDDENSIDDDDLGKRKKNARYIDLYNITVFAVVPVGIASFLTMIGLIRNLLILRVDIEREAYLGFK</sequence>
<feature type="transmembrane region" description="Helical" evidence="2">
    <location>
        <begin position="212"/>
        <end position="234"/>
    </location>
</feature>
<dbReference type="InterPro" id="IPR021100">
    <property type="entry name" value="N-glycosylation_EOS1"/>
</dbReference>
<feature type="transmembrane region" description="Helical" evidence="2">
    <location>
        <begin position="295"/>
        <end position="318"/>
    </location>
</feature>
<accession>A0A1E4U066</accession>
<dbReference type="EMBL" id="KV454012">
    <property type="protein sequence ID" value="ODV97392.1"/>
    <property type="molecule type" value="Genomic_DNA"/>
</dbReference>
<feature type="compositionally biased region" description="Low complexity" evidence="1">
    <location>
        <begin position="63"/>
        <end position="84"/>
    </location>
</feature>